<dbReference type="SUPFAM" id="SSF54862">
    <property type="entry name" value="4Fe-4S ferredoxins"/>
    <property type="match status" value="1"/>
</dbReference>
<keyword evidence="5" id="KW-0249">Electron transport</keyword>
<dbReference type="SUPFAM" id="SSF55021">
    <property type="entry name" value="ACT-like"/>
    <property type="match status" value="1"/>
</dbReference>
<organism evidence="9 10">
    <name type="scientific">Methanoculleus submarinus</name>
    <dbReference type="NCBI Taxonomy" id="204050"/>
    <lineage>
        <taxon>Archaea</taxon>
        <taxon>Methanobacteriati</taxon>
        <taxon>Methanobacteriota</taxon>
        <taxon>Stenosarchaea group</taxon>
        <taxon>Methanomicrobia</taxon>
        <taxon>Methanomicrobiales</taxon>
        <taxon>Methanomicrobiaceae</taxon>
        <taxon>Methanoculleus</taxon>
    </lineage>
</organism>
<dbReference type="Pfam" id="PF09383">
    <property type="entry name" value="NIL"/>
    <property type="match status" value="1"/>
</dbReference>
<dbReference type="InterPro" id="IPR045865">
    <property type="entry name" value="ACT-like_dom_sf"/>
</dbReference>
<dbReference type="GO" id="GO:0051539">
    <property type="term" value="F:4 iron, 4 sulfur cluster binding"/>
    <property type="evidence" value="ECO:0007669"/>
    <property type="project" value="UniProtKB-KW"/>
</dbReference>
<keyword evidence="1" id="KW-0813">Transport</keyword>
<reference evidence="9" key="1">
    <citation type="submission" date="2022-10" db="EMBL/GenBank/DDBJ databases">
        <title>Complete genome of Methanoculleus submarinus DSM 15122.</title>
        <authorList>
            <person name="Chen S.-C."/>
            <person name="Lai S.-J."/>
            <person name="You Y.-T."/>
        </authorList>
    </citation>
    <scope>NUCLEOTIDE SEQUENCE</scope>
    <source>
        <strain evidence="9">DSM 15122</strain>
    </source>
</reference>
<dbReference type="PROSITE" id="PS51379">
    <property type="entry name" value="4FE4S_FER_2"/>
    <property type="match status" value="2"/>
</dbReference>
<dbReference type="KEGG" id="msum:OH143_01800"/>
<evidence type="ECO:0000313" key="10">
    <source>
        <dbReference type="Proteomes" id="UP001156196"/>
    </source>
</evidence>
<evidence type="ECO:0000256" key="4">
    <source>
        <dbReference type="ARBA" id="ARBA00022737"/>
    </source>
</evidence>
<feature type="domain" description="4Fe-4S ferredoxin-type" evidence="8">
    <location>
        <begin position="104"/>
        <end position="132"/>
    </location>
</feature>
<dbReference type="GeneID" id="76729586"/>
<keyword evidence="6" id="KW-0408">Iron</keyword>
<dbReference type="PANTHER" id="PTHR43687">
    <property type="entry name" value="ADENYLYLSULFATE REDUCTASE, BETA SUBUNIT"/>
    <property type="match status" value="1"/>
</dbReference>
<dbReference type="Gene3D" id="3.30.70.20">
    <property type="match status" value="2"/>
</dbReference>
<dbReference type="GeneID" id="4846699"/>
<dbReference type="InterPro" id="IPR017896">
    <property type="entry name" value="4Fe4S_Fe-S-bd"/>
</dbReference>
<dbReference type="InterPro" id="IPR050572">
    <property type="entry name" value="Fe-S_Ferredoxin"/>
</dbReference>
<evidence type="ECO:0000256" key="3">
    <source>
        <dbReference type="ARBA" id="ARBA00022723"/>
    </source>
</evidence>
<dbReference type="AlphaFoldDB" id="A0AAX3E9S3"/>
<evidence type="ECO:0000256" key="2">
    <source>
        <dbReference type="ARBA" id="ARBA00022485"/>
    </source>
</evidence>
<feature type="domain" description="4Fe-4S ferredoxin-type" evidence="8">
    <location>
        <begin position="74"/>
        <end position="103"/>
    </location>
</feature>
<keyword evidence="10" id="KW-1185">Reference proteome</keyword>
<keyword evidence="3" id="KW-0479">Metal-binding</keyword>
<dbReference type="PROSITE" id="PS00198">
    <property type="entry name" value="4FE4S_FER_1"/>
    <property type="match status" value="2"/>
</dbReference>
<keyword evidence="4" id="KW-0677">Repeat</keyword>
<dbReference type="Gene3D" id="3.30.70.260">
    <property type="match status" value="1"/>
</dbReference>
<evidence type="ECO:0000256" key="5">
    <source>
        <dbReference type="ARBA" id="ARBA00022982"/>
    </source>
</evidence>
<evidence type="ECO:0000259" key="8">
    <source>
        <dbReference type="PROSITE" id="PS51379"/>
    </source>
</evidence>
<dbReference type="EMBL" id="CP109831">
    <property type="protein sequence ID" value="UYU18852.1"/>
    <property type="molecule type" value="Genomic_DNA"/>
</dbReference>
<evidence type="ECO:0000256" key="6">
    <source>
        <dbReference type="ARBA" id="ARBA00023004"/>
    </source>
</evidence>
<name>A0AAX3E9S3_9EURY</name>
<dbReference type="GO" id="GO:0046872">
    <property type="term" value="F:metal ion binding"/>
    <property type="evidence" value="ECO:0007669"/>
    <property type="project" value="UniProtKB-KW"/>
</dbReference>
<accession>A0AAX3E9S3</accession>
<evidence type="ECO:0000313" key="9">
    <source>
        <dbReference type="EMBL" id="UYU18852.1"/>
    </source>
</evidence>
<gene>
    <name evidence="9" type="ORF">OH143_01800</name>
</gene>
<dbReference type="PANTHER" id="PTHR43687:SF6">
    <property type="entry name" value="L-ASPARTATE SEMIALDEHYDE SULFURTRANSFERASE IRON-SULFUR SUBUNIT"/>
    <property type="match status" value="1"/>
</dbReference>
<dbReference type="GO" id="GO:0016491">
    <property type="term" value="F:oxidoreductase activity"/>
    <property type="evidence" value="ECO:0007669"/>
    <property type="project" value="UniProtKB-ARBA"/>
</dbReference>
<dbReference type="InterPro" id="IPR017900">
    <property type="entry name" value="4Fe4S_Fe_S_CS"/>
</dbReference>
<evidence type="ECO:0000256" key="7">
    <source>
        <dbReference type="ARBA" id="ARBA00023014"/>
    </source>
</evidence>
<sequence length="132" mass="14550">MKLRLAFSRKGKTDPGREPVIARVVKETGVLINVEKANIDSMAGEMLIDVPDKDADQVRRRLEEMGVTVRVMENAVVRDEEECVDCGACIGVCPQEVFSFDAEWRLVVSAERCVLCGKCIRACPHGALSQQG</sequence>
<dbReference type="Pfam" id="PF12838">
    <property type="entry name" value="Fer4_7"/>
    <property type="match status" value="1"/>
</dbReference>
<dbReference type="Proteomes" id="UP001156196">
    <property type="component" value="Chromosome"/>
</dbReference>
<evidence type="ECO:0000256" key="1">
    <source>
        <dbReference type="ARBA" id="ARBA00022448"/>
    </source>
</evidence>
<dbReference type="InterPro" id="IPR018449">
    <property type="entry name" value="NIL_domain"/>
</dbReference>
<proteinExistence type="predicted"/>
<protein>
    <submittedName>
        <fullName evidence="9">4Fe-4S binding protein</fullName>
    </submittedName>
</protein>
<keyword evidence="2" id="KW-0004">4Fe-4S</keyword>
<dbReference type="RefSeq" id="WP_011844358.1">
    <property type="nucleotide sequence ID" value="NZ_CP109831.1"/>
</dbReference>
<keyword evidence="7" id="KW-0411">Iron-sulfur</keyword>